<dbReference type="Pfam" id="PF22756">
    <property type="entry name" value="E217_gp29"/>
    <property type="match status" value="1"/>
</dbReference>
<dbReference type="Proteomes" id="UP000622430">
    <property type="component" value="Segment"/>
</dbReference>
<reference evidence="1" key="1">
    <citation type="submission" date="2021-01" db="EMBL/GenBank/DDBJ databases">
        <authorList>
            <person name="Rakov C."/>
            <person name="Alkalay-Oren S."/>
            <person name="Coppenhagen-Glazer S."/>
            <person name="Hazan R."/>
        </authorList>
    </citation>
    <scope>NUCLEOTIDE SEQUENCE</scope>
</reference>
<protein>
    <submittedName>
        <fullName evidence="1">Uncharacterized protein</fullName>
    </submittedName>
</protein>
<dbReference type="InterPro" id="IPR054447">
    <property type="entry name" value="Gp29-like"/>
</dbReference>
<dbReference type="EMBL" id="MW460246">
    <property type="protein sequence ID" value="QRE00380.1"/>
    <property type="molecule type" value="Genomic_DNA"/>
</dbReference>
<name>A0A889IQ88_9CAUD</name>
<organism evidence="1 2">
    <name type="scientific">Burkholderia phage BCSR52</name>
    <dbReference type="NCBI Taxonomy" id="2805748"/>
    <lineage>
        <taxon>Viruses</taxon>
        <taxon>Duplodnaviria</taxon>
        <taxon>Heunggongvirae</taxon>
        <taxon>Uroviricota</taxon>
        <taxon>Caudoviricetes</taxon>
        <taxon>Lindbergviridae</taxon>
        <taxon>Irusalimvirus</taxon>
        <taxon>Irusalimvirus BCSR52</taxon>
    </lineage>
</organism>
<evidence type="ECO:0000313" key="1">
    <source>
        <dbReference type="EMBL" id="QRE00380.1"/>
    </source>
</evidence>
<proteinExistence type="predicted"/>
<accession>A0A889IQ88</accession>
<evidence type="ECO:0000313" key="2">
    <source>
        <dbReference type="Proteomes" id="UP000622430"/>
    </source>
</evidence>
<sequence>MTDLELIGVVVPYIEAAIASKNWAYLVVQKDQPTQQGIPTEGTVFFELLFSREYGHPAAKSKYTADTNTFDETEEQQIITTIQISALIPQNPEKFELPTAKDVIEYVKRYVASSHVARDIQSKKANIFRVTDVRANWFEDDNHQFENHPSFDLEVSHAGTVTFSVGAVDRCDPLDVPPYGSGTFPV</sequence>
<keyword evidence="2" id="KW-1185">Reference proteome</keyword>